<dbReference type="Gene3D" id="1.25.10.10">
    <property type="entry name" value="Leucine-rich Repeat Variant"/>
    <property type="match status" value="1"/>
</dbReference>
<feature type="compositionally biased region" description="Basic and acidic residues" evidence="1">
    <location>
        <begin position="352"/>
        <end position="361"/>
    </location>
</feature>
<dbReference type="InterPro" id="IPR011989">
    <property type="entry name" value="ARM-like"/>
</dbReference>
<dbReference type="SUPFAM" id="SSF48371">
    <property type="entry name" value="ARM repeat"/>
    <property type="match status" value="1"/>
</dbReference>
<gene>
    <name evidence="2" type="ORF">CCMP2556_LOCUS2655</name>
</gene>
<evidence type="ECO:0000256" key="1">
    <source>
        <dbReference type="SAM" id="MobiDB-lite"/>
    </source>
</evidence>
<dbReference type="InterPro" id="IPR016024">
    <property type="entry name" value="ARM-type_fold"/>
</dbReference>
<reference evidence="2 3" key="1">
    <citation type="submission" date="2024-02" db="EMBL/GenBank/DDBJ databases">
        <authorList>
            <person name="Chen Y."/>
            <person name="Shah S."/>
            <person name="Dougan E. K."/>
            <person name="Thang M."/>
            <person name="Chan C."/>
        </authorList>
    </citation>
    <scope>NUCLEOTIDE SEQUENCE [LARGE SCALE GENOMIC DNA]</scope>
</reference>
<protein>
    <submittedName>
        <fullName evidence="2">Uncharacterized protein</fullName>
    </submittedName>
</protein>
<proteinExistence type="predicted"/>
<accession>A0ABP0HQA7</accession>
<dbReference type="EMBL" id="CAXAMN010001014">
    <property type="protein sequence ID" value="CAK8991923.1"/>
    <property type="molecule type" value="Genomic_DNA"/>
</dbReference>
<name>A0ABP0HQA7_9DINO</name>
<dbReference type="Proteomes" id="UP001642484">
    <property type="component" value="Unassembled WGS sequence"/>
</dbReference>
<feature type="region of interest" description="Disordered" evidence="1">
    <location>
        <begin position="348"/>
        <end position="376"/>
    </location>
</feature>
<feature type="region of interest" description="Disordered" evidence="1">
    <location>
        <begin position="1"/>
        <end position="27"/>
    </location>
</feature>
<evidence type="ECO:0000313" key="2">
    <source>
        <dbReference type="EMBL" id="CAK8991923.1"/>
    </source>
</evidence>
<comment type="caution">
    <text evidence="2">The sequence shown here is derived from an EMBL/GenBank/DDBJ whole genome shotgun (WGS) entry which is preliminary data.</text>
</comment>
<evidence type="ECO:0000313" key="3">
    <source>
        <dbReference type="Proteomes" id="UP001642484"/>
    </source>
</evidence>
<keyword evidence="3" id="KW-1185">Reference proteome</keyword>
<sequence length="376" mass="40082">MVSSCASDHPSKKRRQSSEQDTVAVKHPDIDELVKAMSGMRTRTSACRRLRDIADLESQRDFVVTAGAPAAALRLLGGPKAASSAAAQLLETLVTSAEGSFPKTLRKNMQRLRWHLQTVGRGHFMLDFQAAADAGIDKTGRSSAVAVLATLLFTSPQLAASSAFVIHPAITLLRAPDIPRGRECAAKILASLAGVEAHATTMVDSGAVLDLAAALSGPEQRWAALALRQLARGVEARKAVIPVHAALVELLKLEITPAARVAATEALGFLAEDEEMRLHLRREAAVFLRGLSSQDPYCQEAASRVLLRLLLNSGESSEYDEDFAQALADQAALRALPTGPAFLQHLQATSGNEEKRIEAGRTRRGPLGSPSHAACD</sequence>
<organism evidence="2 3">
    <name type="scientific">Durusdinium trenchii</name>
    <dbReference type="NCBI Taxonomy" id="1381693"/>
    <lineage>
        <taxon>Eukaryota</taxon>
        <taxon>Sar</taxon>
        <taxon>Alveolata</taxon>
        <taxon>Dinophyceae</taxon>
        <taxon>Suessiales</taxon>
        <taxon>Symbiodiniaceae</taxon>
        <taxon>Durusdinium</taxon>
    </lineage>
</organism>